<dbReference type="OMA" id="HWSNLPF"/>
<evidence type="ECO:0000313" key="3">
    <source>
        <dbReference type="Proteomes" id="UP000000709"/>
    </source>
</evidence>
<organism evidence="3">
    <name type="scientific">Spathaspora passalidarum (strain NRRL Y-27907 / 11-Y1)</name>
    <dbReference type="NCBI Taxonomy" id="619300"/>
    <lineage>
        <taxon>Eukaryota</taxon>
        <taxon>Fungi</taxon>
        <taxon>Dikarya</taxon>
        <taxon>Ascomycota</taxon>
        <taxon>Saccharomycotina</taxon>
        <taxon>Pichiomycetes</taxon>
        <taxon>Debaryomycetaceae</taxon>
        <taxon>Spathaspora</taxon>
    </lineage>
</organism>
<dbReference type="STRING" id="619300.G3AUT5"/>
<feature type="region of interest" description="Disordered" evidence="1">
    <location>
        <begin position="185"/>
        <end position="216"/>
    </location>
</feature>
<dbReference type="Proteomes" id="UP000000709">
    <property type="component" value="Unassembled WGS sequence"/>
</dbReference>
<evidence type="ECO:0000313" key="2">
    <source>
        <dbReference type="EMBL" id="EGW30026.1"/>
    </source>
</evidence>
<reference evidence="2 3" key="1">
    <citation type="journal article" date="2011" name="Proc. Natl. Acad. Sci. U.S.A.">
        <title>Comparative genomics of xylose-fermenting fungi for enhanced biofuel production.</title>
        <authorList>
            <person name="Wohlbach D.J."/>
            <person name="Kuo A."/>
            <person name="Sato T.K."/>
            <person name="Potts K.M."/>
            <person name="Salamov A.A."/>
            <person name="LaButti K.M."/>
            <person name="Sun H."/>
            <person name="Clum A."/>
            <person name="Pangilinan J.L."/>
            <person name="Lindquist E.A."/>
            <person name="Lucas S."/>
            <person name="Lapidus A."/>
            <person name="Jin M."/>
            <person name="Gunawan C."/>
            <person name="Balan V."/>
            <person name="Dale B.E."/>
            <person name="Jeffries T.W."/>
            <person name="Zinkel R."/>
            <person name="Barry K.W."/>
            <person name="Grigoriev I.V."/>
            <person name="Gasch A.P."/>
        </authorList>
    </citation>
    <scope>NUCLEOTIDE SEQUENCE [LARGE SCALE GENOMIC DNA]</scope>
    <source>
        <strain evidence="3">NRRL Y-27907 / 11-Y1</strain>
    </source>
</reference>
<gene>
    <name evidence="2" type="ORF">SPAPADRAFT_63644</name>
</gene>
<sequence>MSQHSSRSPSIYNEFAPKTCIIISNLHKNDFIIVDSNTPQLLSKKLSLVDQIKLSVLNINETPDFIEQISYWSSLPFLNRIIIIFRDESAASIAYKHLTQGATSLQGLYPYVKVALQENLLQRSKSTDNLDNDNLAVAKSLEKFKNFHNDPDNIYKNYSEPEPQQFNVLLDLPKLGIDLSDYNSEEQMEELKQDELQSRSLSPERPPALRRSSTKTLYKPSLHLNTESANKTHRASDFATSPTITLDETF</sequence>
<dbReference type="eggNOG" id="ENOG502T76D">
    <property type="taxonomic scope" value="Eukaryota"/>
</dbReference>
<name>G3AUT5_SPAPN</name>
<dbReference type="EMBL" id="GL996506">
    <property type="protein sequence ID" value="EGW30026.1"/>
    <property type="molecule type" value="Genomic_DNA"/>
</dbReference>
<protein>
    <submittedName>
        <fullName evidence="2">Uncharacterized protein</fullName>
    </submittedName>
</protein>
<dbReference type="FunCoup" id="G3AUT5">
    <property type="interactions" value="96"/>
</dbReference>
<dbReference type="KEGG" id="spaa:SPAPADRAFT_63644"/>
<evidence type="ECO:0000256" key="1">
    <source>
        <dbReference type="SAM" id="MobiDB-lite"/>
    </source>
</evidence>
<dbReference type="InParanoid" id="G3AUT5"/>
<dbReference type="GeneID" id="18874849"/>
<dbReference type="AlphaFoldDB" id="G3AUT5"/>
<dbReference type="RefSeq" id="XP_007377792.1">
    <property type="nucleotide sequence ID" value="XM_007377730.1"/>
</dbReference>
<keyword evidence="3" id="KW-1185">Reference proteome</keyword>
<dbReference type="HOGENOM" id="CLU_069662_0_0_1"/>
<dbReference type="OrthoDB" id="4069757at2759"/>
<accession>G3AUT5</accession>
<proteinExistence type="predicted"/>